<evidence type="ECO:0000256" key="1">
    <source>
        <dbReference type="SAM" id="MobiDB-lite"/>
    </source>
</evidence>
<dbReference type="Proteomes" id="UP000299102">
    <property type="component" value="Unassembled WGS sequence"/>
</dbReference>
<feature type="region of interest" description="Disordered" evidence="1">
    <location>
        <begin position="1"/>
        <end position="22"/>
    </location>
</feature>
<dbReference type="EMBL" id="BGZK01000183">
    <property type="protein sequence ID" value="GBP26709.1"/>
    <property type="molecule type" value="Genomic_DNA"/>
</dbReference>
<keyword evidence="3" id="KW-1185">Reference proteome</keyword>
<name>A0A4C1UK58_EUMVA</name>
<dbReference type="AlphaFoldDB" id="A0A4C1UK58"/>
<reference evidence="2 3" key="1">
    <citation type="journal article" date="2019" name="Commun. Biol.">
        <title>The bagworm genome reveals a unique fibroin gene that provides high tensile strength.</title>
        <authorList>
            <person name="Kono N."/>
            <person name="Nakamura H."/>
            <person name="Ohtoshi R."/>
            <person name="Tomita M."/>
            <person name="Numata K."/>
            <person name="Arakawa K."/>
        </authorList>
    </citation>
    <scope>NUCLEOTIDE SEQUENCE [LARGE SCALE GENOMIC DNA]</scope>
</reference>
<accession>A0A4C1UK58</accession>
<protein>
    <submittedName>
        <fullName evidence="2">Uncharacterized protein</fullName>
    </submittedName>
</protein>
<sequence>MRATRECSWSSPPMDNRKPKGVVSALPASYVELEYPMEGKWADRKESHLIEGAHFRDTAKDKRAYERLESGDHRCPRTLLRCLLGGIRISEEKRSGPLELLGTDRISDEGIDDLREGRPSAATSEDNISAVRNVIQIDKIDTSRFVQA</sequence>
<comment type="caution">
    <text evidence="2">The sequence shown here is derived from an EMBL/GenBank/DDBJ whole genome shotgun (WGS) entry which is preliminary data.</text>
</comment>
<organism evidence="2 3">
    <name type="scientific">Eumeta variegata</name>
    <name type="common">Bagworm moth</name>
    <name type="synonym">Eumeta japonica</name>
    <dbReference type="NCBI Taxonomy" id="151549"/>
    <lineage>
        <taxon>Eukaryota</taxon>
        <taxon>Metazoa</taxon>
        <taxon>Ecdysozoa</taxon>
        <taxon>Arthropoda</taxon>
        <taxon>Hexapoda</taxon>
        <taxon>Insecta</taxon>
        <taxon>Pterygota</taxon>
        <taxon>Neoptera</taxon>
        <taxon>Endopterygota</taxon>
        <taxon>Lepidoptera</taxon>
        <taxon>Glossata</taxon>
        <taxon>Ditrysia</taxon>
        <taxon>Tineoidea</taxon>
        <taxon>Psychidae</taxon>
        <taxon>Oiketicinae</taxon>
        <taxon>Eumeta</taxon>
    </lineage>
</organism>
<gene>
    <name evidence="2" type="ORF">EVAR_23480_1</name>
</gene>
<evidence type="ECO:0000313" key="2">
    <source>
        <dbReference type="EMBL" id="GBP26709.1"/>
    </source>
</evidence>
<evidence type="ECO:0000313" key="3">
    <source>
        <dbReference type="Proteomes" id="UP000299102"/>
    </source>
</evidence>
<proteinExistence type="predicted"/>